<dbReference type="InterPro" id="IPR029058">
    <property type="entry name" value="AB_hydrolase_fold"/>
</dbReference>
<accession>A0AAE0JSI2</accession>
<comment type="caution">
    <text evidence="2">The sequence shown here is derived from an EMBL/GenBank/DDBJ whole genome shotgun (WGS) entry which is preliminary data.</text>
</comment>
<dbReference type="AlphaFoldDB" id="A0AAE0JSI2"/>
<feature type="non-terminal residue" evidence="2">
    <location>
        <position position="151"/>
    </location>
</feature>
<evidence type="ECO:0000313" key="3">
    <source>
        <dbReference type="Proteomes" id="UP001287356"/>
    </source>
</evidence>
<dbReference type="Pfam" id="PF01764">
    <property type="entry name" value="Lipase_3"/>
    <property type="match status" value="1"/>
</dbReference>
<name>A0AAE0JSI2_9PEZI</name>
<dbReference type="GO" id="GO:0006629">
    <property type="term" value="P:lipid metabolic process"/>
    <property type="evidence" value="ECO:0007669"/>
    <property type="project" value="InterPro"/>
</dbReference>
<dbReference type="Proteomes" id="UP001287356">
    <property type="component" value="Unassembled WGS sequence"/>
</dbReference>
<dbReference type="EMBL" id="JAULSN010000013">
    <property type="protein sequence ID" value="KAK3361003.1"/>
    <property type="molecule type" value="Genomic_DNA"/>
</dbReference>
<reference evidence="2" key="2">
    <citation type="submission" date="2023-06" db="EMBL/GenBank/DDBJ databases">
        <authorList>
            <consortium name="Lawrence Berkeley National Laboratory"/>
            <person name="Haridas S."/>
            <person name="Hensen N."/>
            <person name="Bonometti L."/>
            <person name="Westerberg I."/>
            <person name="Brannstrom I.O."/>
            <person name="Guillou S."/>
            <person name="Cros-Aarteil S."/>
            <person name="Calhoun S."/>
            <person name="Kuo A."/>
            <person name="Mondo S."/>
            <person name="Pangilinan J."/>
            <person name="Riley R."/>
            <person name="Labutti K."/>
            <person name="Andreopoulos B."/>
            <person name="Lipzen A."/>
            <person name="Chen C."/>
            <person name="Yanf M."/>
            <person name="Daum C."/>
            <person name="Ng V."/>
            <person name="Clum A."/>
            <person name="Steindorff A."/>
            <person name="Ohm R."/>
            <person name="Martin F."/>
            <person name="Silar P."/>
            <person name="Natvig D."/>
            <person name="Lalanne C."/>
            <person name="Gautier V."/>
            <person name="Ament-Velasquez S.L."/>
            <person name="Kruys A."/>
            <person name="Hutchinson M.I."/>
            <person name="Powell A.J."/>
            <person name="Barry K."/>
            <person name="Miller A.N."/>
            <person name="Grigoriev I.V."/>
            <person name="Debuchy R."/>
            <person name="Gladieux P."/>
            <person name="Thoren M.H."/>
            <person name="Johannesson H."/>
        </authorList>
    </citation>
    <scope>NUCLEOTIDE SEQUENCE</scope>
    <source>
        <strain evidence="2">CBS 958.72</strain>
    </source>
</reference>
<organism evidence="2 3">
    <name type="scientific">Lasiosphaeria ovina</name>
    <dbReference type="NCBI Taxonomy" id="92902"/>
    <lineage>
        <taxon>Eukaryota</taxon>
        <taxon>Fungi</taxon>
        <taxon>Dikarya</taxon>
        <taxon>Ascomycota</taxon>
        <taxon>Pezizomycotina</taxon>
        <taxon>Sordariomycetes</taxon>
        <taxon>Sordariomycetidae</taxon>
        <taxon>Sordariales</taxon>
        <taxon>Lasiosphaeriaceae</taxon>
        <taxon>Lasiosphaeria</taxon>
    </lineage>
</organism>
<dbReference type="InterPro" id="IPR002921">
    <property type="entry name" value="Fungal_lipase-type"/>
</dbReference>
<dbReference type="SUPFAM" id="SSF53474">
    <property type="entry name" value="alpha/beta-Hydrolases"/>
    <property type="match status" value="1"/>
</dbReference>
<proteinExistence type="predicted"/>
<dbReference type="PANTHER" id="PTHR46023">
    <property type="entry name" value="LIPASE CLASS 3 PROTEIN-LIKE"/>
    <property type="match status" value="1"/>
</dbReference>
<gene>
    <name evidence="2" type="ORF">B0T24DRAFT_507005</name>
</gene>
<evidence type="ECO:0000313" key="2">
    <source>
        <dbReference type="EMBL" id="KAK3361003.1"/>
    </source>
</evidence>
<keyword evidence="3" id="KW-1185">Reference proteome</keyword>
<dbReference type="PANTHER" id="PTHR46023:SF6">
    <property type="entry name" value="LIPASE CLASS 3 FAMILY PROTEIN"/>
    <property type="match status" value="1"/>
</dbReference>
<dbReference type="Gene3D" id="3.40.50.1820">
    <property type="entry name" value="alpha/beta hydrolase"/>
    <property type="match status" value="1"/>
</dbReference>
<evidence type="ECO:0000259" key="1">
    <source>
        <dbReference type="Pfam" id="PF01764"/>
    </source>
</evidence>
<sequence length="151" mass="16056">RLPQIRNPSLPEELLVAASATGSVKAMTCTIVQPVDSTTGNEPVLVIAIRGSAFKIDHVVNANLRLGSRENETHHVVFTGHSTGGAVASLLHLMYSGEHPGVRFSCITFEAPPCASSNTKAPEDDGTVCLSIINEFDFIARADAPYLLCVI</sequence>
<reference evidence="2" key="1">
    <citation type="journal article" date="2023" name="Mol. Phylogenet. Evol.">
        <title>Genome-scale phylogeny and comparative genomics of the fungal order Sordariales.</title>
        <authorList>
            <person name="Hensen N."/>
            <person name="Bonometti L."/>
            <person name="Westerberg I."/>
            <person name="Brannstrom I.O."/>
            <person name="Guillou S."/>
            <person name="Cros-Aarteil S."/>
            <person name="Calhoun S."/>
            <person name="Haridas S."/>
            <person name="Kuo A."/>
            <person name="Mondo S."/>
            <person name="Pangilinan J."/>
            <person name="Riley R."/>
            <person name="LaButti K."/>
            <person name="Andreopoulos B."/>
            <person name="Lipzen A."/>
            <person name="Chen C."/>
            <person name="Yan M."/>
            <person name="Daum C."/>
            <person name="Ng V."/>
            <person name="Clum A."/>
            <person name="Steindorff A."/>
            <person name="Ohm R.A."/>
            <person name="Martin F."/>
            <person name="Silar P."/>
            <person name="Natvig D.O."/>
            <person name="Lalanne C."/>
            <person name="Gautier V."/>
            <person name="Ament-Velasquez S.L."/>
            <person name="Kruys A."/>
            <person name="Hutchinson M.I."/>
            <person name="Powell A.J."/>
            <person name="Barry K."/>
            <person name="Miller A.N."/>
            <person name="Grigoriev I.V."/>
            <person name="Debuchy R."/>
            <person name="Gladieux P."/>
            <person name="Hiltunen Thoren M."/>
            <person name="Johannesson H."/>
        </authorList>
    </citation>
    <scope>NUCLEOTIDE SEQUENCE</scope>
    <source>
        <strain evidence="2">CBS 958.72</strain>
    </source>
</reference>
<feature type="domain" description="Fungal lipase-type" evidence="1">
    <location>
        <begin position="56"/>
        <end position="142"/>
    </location>
</feature>
<feature type="non-terminal residue" evidence="2">
    <location>
        <position position="1"/>
    </location>
</feature>
<protein>
    <recommendedName>
        <fullName evidence="1">Fungal lipase-type domain-containing protein</fullName>
    </recommendedName>
</protein>